<sequence>MYYLTTKTESDAEQLVGRSGKDNPAVRRYRFYEALKTVYGPTHQIQSPLRSSDGQQLLTEKPDILTRWAEHFNTLFSTDRSIQDAALHRIPHLPLIEELDDPPTLEETITAIGQLKSHNAAGIDGIPPEIWKNGGIVLHGKLHEVLVCCWEQGNLPQNLRDTVVITLYKNKGENQTAPITGYACNYSRMDDHRLPKIVMYSERSSGYRERGAPRKSAVVVVGGGAKAAATAAAAVVGLVAVICRRSSGGGTSINSSRLK</sequence>
<evidence type="ECO:0000313" key="1">
    <source>
        <dbReference type="EMBL" id="GFS15620.1"/>
    </source>
</evidence>
<comment type="caution">
    <text evidence="1">The sequence shown here is derived from an EMBL/GenBank/DDBJ whole genome shotgun (WGS) entry which is preliminary data.</text>
</comment>
<proteinExistence type="predicted"/>
<name>A0AAV4J143_9GAST</name>
<keyword evidence="2" id="KW-1185">Reference proteome</keyword>
<reference evidence="1 2" key="1">
    <citation type="journal article" date="2021" name="Elife">
        <title>Chloroplast acquisition without the gene transfer in kleptoplastic sea slugs, Plakobranchus ocellatus.</title>
        <authorList>
            <person name="Maeda T."/>
            <person name="Takahashi S."/>
            <person name="Yoshida T."/>
            <person name="Shimamura S."/>
            <person name="Takaki Y."/>
            <person name="Nagai Y."/>
            <person name="Toyoda A."/>
            <person name="Suzuki Y."/>
            <person name="Arimoto A."/>
            <person name="Ishii H."/>
            <person name="Satoh N."/>
            <person name="Nishiyama T."/>
            <person name="Hasebe M."/>
            <person name="Maruyama T."/>
            <person name="Minagawa J."/>
            <person name="Obokata J."/>
            <person name="Shigenobu S."/>
        </authorList>
    </citation>
    <scope>NUCLEOTIDE SEQUENCE [LARGE SCALE GENOMIC DNA]</scope>
</reference>
<dbReference type="AlphaFoldDB" id="A0AAV4J143"/>
<gene>
    <name evidence="1" type="ORF">ElyMa_004937500</name>
</gene>
<dbReference type="Proteomes" id="UP000762676">
    <property type="component" value="Unassembled WGS sequence"/>
</dbReference>
<organism evidence="1 2">
    <name type="scientific">Elysia marginata</name>
    <dbReference type="NCBI Taxonomy" id="1093978"/>
    <lineage>
        <taxon>Eukaryota</taxon>
        <taxon>Metazoa</taxon>
        <taxon>Spiralia</taxon>
        <taxon>Lophotrochozoa</taxon>
        <taxon>Mollusca</taxon>
        <taxon>Gastropoda</taxon>
        <taxon>Heterobranchia</taxon>
        <taxon>Euthyneura</taxon>
        <taxon>Panpulmonata</taxon>
        <taxon>Sacoglossa</taxon>
        <taxon>Placobranchoidea</taxon>
        <taxon>Plakobranchidae</taxon>
        <taxon>Elysia</taxon>
    </lineage>
</organism>
<evidence type="ECO:0000313" key="2">
    <source>
        <dbReference type="Proteomes" id="UP000762676"/>
    </source>
</evidence>
<dbReference type="EMBL" id="BMAT01009880">
    <property type="protein sequence ID" value="GFS15620.1"/>
    <property type="molecule type" value="Genomic_DNA"/>
</dbReference>
<accession>A0AAV4J143</accession>
<protein>
    <submittedName>
        <fullName evidence="1">Transposon TX1 uncharacterized 149 kDa protein</fullName>
    </submittedName>
</protein>